<reference evidence="3" key="2">
    <citation type="submission" date="2020-11" db="EMBL/GenBank/DDBJ databases">
        <authorList>
            <person name="McCartney M.A."/>
            <person name="Auch B."/>
            <person name="Kono T."/>
            <person name="Mallez S."/>
            <person name="Becker A."/>
            <person name="Gohl D.M."/>
            <person name="Silverstein K.A.T."/>
            <person name="Koren S."/>
            <person name="Bechman K.B."/>
            <person name="Herman A."/>
            <person name="Abrahante J.E."/>
            <person name="Garbe J."/>
        </authorList>
    </citation>
    <scope>NUCLEOTIDE SEQUENCE</scope>
    <source>
        <strain evidence="3">Duluth1</strain>
        <tissue evidence="3">Whole animal</tissue>
    </source>
</reference>
<keyword evidence="1" id="KW-0863">Zinc-finger</keyword>
<organism evidence="3 4">
    <name type="scientific">Dreissena polymorpha</name>
    <name type="common">Zebra mussel</name>
    <name type="synonym">Mytilus polymorpha</name>
    <dbReference type="NCBI Taxonomy" id="45954"/>
    <lineage>
        <taxon>Eukaryota</taxon>
        <taxon>Metazoa</taxon>
        <taxon>Spiralia</taxon>
        <taxon>Lophotrochozoa</taxon>
        <taxon>Mollusca</taxon>
        <taxon>Bivalvia</taxon>
        <taxon>Autobranchia</taxon>
        <taxon>Heteroconchia</taxon>
        <taxon>Euheterodonta</taxon>
        <taxon>Imparidentia</taxon>
        <taxon>Neoheterodontei</taxon>
        <taxon>Myida</taxon>
        <taxon>Dreissenoidea</taxon>
        <taxon>Dreissenidae</taxon>
        <taxon>Dreissena</taxon>
    </lineage>
</organism>
<gene>
    <name evidence="3" type="ORF">DPMN_104868</name>
</gene>
<evidence type="ECO:0000259" key="2">
    <source>
        <dbReference type="PROSITE" id="PS50158"/>
    </source>
</evidence>
<protein>
    <recommendedName>
        <fullName evidence="2">CCHC-type domain-containing protein</fullName>
    </recommendedName>
</protein>
<keyword evidence="1" id="KW-0479">Metal-binding</keyword>
<feature type="domain" description="CCHC-type" evidence="2">
    <location>
        <begin position="89"/>
        <end position="106"/>
    </location>
</feature>
<sequence length="185" mass="21124">MKLRIKQARPVSLNDTIRHAVELEAFYCAERIKSDGHVSALDTDDNKPMKQMNELQKKIDMLNKRLSQFMGTAETSKPRYVSRPSVMERRCYTCGSKFHLKRKCPDNGRWSRDEEKTTSGKPSVFDANVTLRGRTSLKPLKVSGATVFDRHVSPSAHAECCCSSSQQIKKLGWWSKDLSKDWISL</sequence>
<evidence type="ECO:0000256" key="1">
    <source>
        <dbReference type="PROSITE-ProRule" id="PRU00047"/>
    </source>
</evidence>
<keyword evidence="4" id="KW-1185">Reference proteome</keyword>
<dbReference type="PROSITE" id="PS50158">
    <property type="entry name" value="ZF_CCHC"/>
    <property type="match status" value="1"/>
</dbReference>
<dbReference type="EMBL" id="JAIWYP010000004">
    <property type="protein sequence ID" value="KAH3831598.1"/>
    <property type="molecule type" value="Genomic_DNA"/>
</dbReference>
<proteinExistence type="predicted"/>
<dbReference type="GO" id="GO:0008270">
    <property type="term" value="F:zinc ion binding"/>
    <property type="evidence" value="ECO:0007669"/>
    <property type="project" value="UniProtKB-KW"/>
</dbReference>
<keyword evidence="1" id="KW-0862">Zinc</keyword>
<evidence type="ECO:0000313" key="3">
    <source>
        <dbReference type="EMBL" id="KAH3831598.1"/>
    </source>
</evidence>
<dbReference type="AlphaFoldDB" id="A0A9D4HCT1"/>
<accession>A0A9D4HCT1</accession>
<dbReference type="Proteomes" id="UP000828390">
    <property type="component" value="Unassembled WGS sequence"/>
</dbReference>
<evidence type="ECO:0000313" key="4">
    <source>
        <dbReference type="Proteomes" id="UP000828390"/>
    </source>
</evidence>
<reference evidence="3" key="1">
    <citation type="journal article" date="2019" name="bioRxiv">
        <title>The Genome of the Zebra Mussel, Dreissena polymorpha: A Resource for Invasive Species Research.</title>
        <authorList>
            <person name="McCartney M.A."/>
            <person name="Auch B."/>
            <person name="Kono T."/>
            <person name="Mallez S."/>
            <person name="Zhang Y."/>
            <person name="Obille A."/>
            <person name="Becker A."/>
            <person name="Abrahante J.E."/>
            <person name="Garbe J."/>
            <person name="Badalamenti J.P."/>
            <person name="Herman A."/>
            <person name="Mangelson H."/>
            <person name="Liachko I."/>
            <person name="Sullivan S."/>
            <person name="Sone E.D."/>
            <person name="Koren S."/>
            <person name="Silverstein K.A.T."/>
            <person name="Beckman K.B."/>
            <person name="Gohl D.M."/>
        </authorList>
    </citation>
    <scope>NUCLEOTIDE SEQUENCE</scope>
    <source>
        <strain evidence="3">Duluth1</strain>
        <tissue evidence="3">Whole animal</tissue>
    </source>
</reference>
<dbReference type="GO" id="GO:0003676">
    <property type="term" value="F:nucleic acid binding"/>
    <property type="evidence" value="ECO:0007669"/>
    <property type="project" value="InterPro"/>
</dbReference>
<comment type="caution">
    <text evidence="3">The sequence shown here is derived from an EMBL/GenBank/DDBJ whole genome shotgun (WGS) entry which is preliminary data.</text>
</comment>
<name>A0A9D4HCT1_DREPO</name>
<dbReference type="InterPro" id="IPR001878">
    <property type="entry name" value="Znf_CCHC"/>
</dbReference>